<proteinExistence type="predicted"/>
<sequence length="221" mass="23372">MPPNPFLLAADNPAALLTLLRDTPTLASQQDNHGYSLLHAAASYNHLDLLRALVSEFNVPVNLRDEDSETALFVVETVDAARLLVEDLGIDTAVTGEEGLTARQKIQQDGDFPAVAEYLAGKEAPAVGGEGAVAQAAVNGTSVNGDLPPVPQGLSVNFGTVDEAEAAGASPDPEFRRRIEELAAREDLNTESGQAALRQLVEEAVAGEELAQERNVRPRQG</sequence>
<name>A0ABR3VWS6_9PEZI</name>
<dbReference type="Proteomes" id="UP001583177">
    <property type="component" value="Unassembled WGS sequence"/>
</dbReference>
<evidence type="ECO:0000313" key="1">
    <source>
        <dbReference type="EMBL" id="KAL1847135.1"/>
    </source>
</evidence>
<dbReference type="EMBL" id="JAWRVE010000249">
    <property type="protein sequence ID" value="KAL1847135.1"/>
    <property type="molecule type" value="Genomic_DNA"/>
</dbReference>
<dbReference type="Pfam" id="PF13857">
    <property type="entry name" value="Ank_5"/>
    <property type="match status" value="1"/>
</dbReference>
<evidence type="ECO:0008006" key="3">
    <source>
        <dbReference type="Google" id="ProtNLM"/>
    </source>
</evidence>
<dbReference type="Gene3D" id="1.25.40.20">
    <property type="entry name" value="Ankyrin repeat-containing domain"/>
    <property type="match status" value="1"/>
</dbReference>
<dbReference type="InterPro" id="IPR002110">
    <property type="entry name" value="Ankyrin_rpt"/>
</dbReference>
<reference evidence="1 2" key="1">
    <citation type="journal article" date="2024" name="IMA Fungus">
        <title>IMA Genome - F19 : A genome assembly and annotation guide to empower mycologists, including annotated draft genome sequences of Ceratocystis pirilliformis, Diaporthe australafricana, Fusarium ophioides, Paecilomyces lecythidis, and Sporothrix stenoceras.</title>
        <authorList>
            <person name="Aylward J."/>
            <person name="Wilson A.M."/>
            <person name="Visagie C.M."/>
            <person name="Spraker J."/>
            <person name="Barnes I."/>
            <person name="Buitendag C."/>
            <person name="Ceriani C."/>
            <person name="Del Mar Angel L."/>
            <person name="du Plessis D."/>
            <person name="Fuchs T."/>
            <person name="Gasser K."/>
            <person name="Kramer D."/>
            <person name="Li W."/>
            <person name="Munsamy K."/>
            <person name="Piso A."/>
            <person name="Price J.L."/>
            <person name="Sonnekus B."/>
            <person name="Thomas C."/>
            <person name="van der Nest A."/>
            <person name="van Dijk A."/>
            <person name="van Heerden A."/>
            <person name="van Vuuren N."/>
            <person name="Yilmaz N."/>
            <person name="Duong T.A."/>
            <person name="van der Merwe N.A."/>
            <person name="Wingfield M.J."/>
            <person name="Wingfield B.D."/>
        </authorList>
    </citation>
    <scope>NUCLEOTIDE SEQUENCE [LARGE SCALE GENOMIC DNA]</scope>
    <source>
        <strain evidence="1 2">CMW 18300</strain>
    </source>
</reference>
<organism evidence="1 2">
    <name type="scientific">Diaporthe australafricana</name>
    <dbReference type="NCBI Taxonomy" id="127596"/>
    <lineage>
        <taxon>Eukaryota</taxon>
        <taxon>Fungi</taxon>
        <taxon>Dikarya</taxon>
        <taxon>Ascomycota</taxon>
        <taxon>Pezizomycotina</taxon>
        <taxon>Sordariomycetes</taxon>
        <taxon>Sordariomycetidae</taxon>
        <taxon>Diaporthales</taxon>
        <taxon>Diaporthaceae</taxon>
        <taxon>Diaporthe</taxon>
    </lineage>
</organism>
<comment type="caution">
    <text evidence="1">The sequence shown here is derived from an EMBL/GenBank/DDBJ whole genome shotgun (WGS) entry which is preliminary data.</text>
</comment>
<evidence type="ECO:0000313" key="2">
    <source>
        <dbReference type="Proteomes" id="UP001583177"/>
    </source>
</evidence>
<dbReference type="SUPFAM" id="SSF48403">
    <property type="entry name" value="Ankyrin repeat"/>
    <property type="match status" value="1"/>
</dbReference>
<accession>A0ABR3VWS6</accession>
<gene>
    <name evidence="1" type="ORF">Daus18300_014037</name>
</gene>
<dbReference type="InterPro" id="IPR036770">
    <property type="entry name" value="Ankyrin_rpt-contain_sf"/>
</dbReference>
<protein>
    <recommendedName>
        <fullName evidence="3">Ankyrin repeat protein</fullName>
    </recommendedName>
</protein>
<keyword evidence="2" id="KW-1185">Reference proteome</keyword>